<evidence type="ECO:0000256" key="1">
    <source>
        <dbReference type="SAM" id="SignalP"/>
    </source>
</evidence>
<dbReference type="Proteomes" id="UP000013827">
    <property type="component" value="Unassembled WGS sequence"/>
</dbReference>
<dbReference type="KEGG" id="ehx:EMIHUDRAFT_115633"/>
<protein>
    <recommendedName>
        <fullName evidence="4">Plastid lipid-associated protein/fibrillin conserved domain-containing protein</fullName>
    </recommendedName>
</protein>
<reference evidence="2" key="2">
    <citation type="submission" date="2024-10" db="UniProtKB">
        <authorList>
            <consortium name="EnsemblProtists"/>
        </authorList>
    </citation>
    <scope>IDENTIFICATION</scope>
</reference>
<sequence length="221" mass="23018">MAPSSGRYSQSPALLLLAIDLACATTSLLAADAAAAVSQPRLLTRRVLGSLLLHPVAAAAAPPASQAPSRLYEAVAARRPSDWTAAERPAIDALVEEVAALRAPWRQSDLRGVWRLAYLLPGPDGAGVDRRVFGASSVTNVGELLGPSLADEAVTAAPKRFRADITRGSLCLGGDVDEGGVCAPLPIQGVGLFDGLYLDKRLRIGQNLNGGGARIVQVRVR</sequence>
<keyword evidence="1" id="KW-0732">Signal</keyword>
<dbReference type="EnsemblProtists" id="EOD25296">
    <property type="protein sequence ID" value="EOD25296"/>
    <property type="gene ID" value="EMIHUDRAFT_115633"/>
</dbReference>
<dbReference type="RefSeq" id="XP_005777725.1">
    <property type="nucleotide sequence ID" value="XM_005777668.1"/>
</dbReference>
<feature type="chain" id="PRO_5044291497" description="Plastid lipid-associated protein/fibrillin conserved domain-containing protein" evidence="1">
    <location>
        <begin position="25"/>
        <end position="221"/>
    </location>
</feature>
<dbReference type="GeneID" id="17270841"/>
<dbReference type="HOGENOM" id="CLU_1252648_0_0_1"/>
<dbReference type="AlphaFoldDB" id="A0A0D3JP61"/>
<organism evidence="2 3">
    <name type="scientific">Emiliania huxleyi (strain CCMP1516)</name>
    <dbReference type="NCBI Taxonomy" id="280463"/>
    <lineage>
        <taxon>Eukaryota</taxon>
        <taxon>Haptista</taxon>
        <taxon>Haptophyta</taxon>
        <taxon>Prymnesiophyceae</taxon>
        <taxon>Isochrysidales</taxon>
        <taxon>Noelaerhabdaceae</taxon>
        <taxon>Emiliania</taxon>
    </lineage>
</organism>
<proteinExistence type="predicted"/>
<keyword evidence="3" id="KW-1185">Reference proteome</keyword>
<dbReference type="PaxDb" id="2903-EOD25296"/>
<evidence type="ECO:0008006" key="4">
    <source>
        <dbReference type="Google" id="ProtNLM"/>
    </source>
</evidence>
<evidence type="ECO:0000313" key="2">
    <source>
        <dbReference type="EnsemblProtists" id="EOD25296"/>
    </source>
</evidence>
<reference evidence="3" key="1">
    <citation type="journal article" date="2013" name="Nature">
        <title>Pan genome of the phytoplankton Emiliania underpins its global distribution.</title>
        <authorList>
            <person name="Read B.A."/>
            <person name="Kegel J."/>
            <person name="Klute M.J."/>
            <person name="Kuo A."/>
            <person name="Lefebvre S.C."/>
            <person name="Maumus F."/>
            <person name="Mayer C."/>
            <person name="Miller J."/>
            <person name="Monier A."/>
            <person name="Salamov A."/>
            <person name="Young J."/>
            <person name="Aguilar M."/>
            <person name="Claverie J.M."/>
            <person name="Frickenhaus S."/>
            <person name="Gonzalez K."/>
            <person name="Herman E.K."/>
            <person name="Lin Y.C."/>
            <person name="Napier J."/>
            <person name="Ogata H."/>
            <person name="Sarno A.F."/>
            <person name="Shmutz J."/>
            <person name="Schroeder D."/>
            <person name="de Vargas C."/>
            <person name="Verret F."/>
            <person name="von Dassow P."/>
            <person name="Valentin K."/>
            <person name="Van de Peer Y."/>
            <person name="Wheeler G."/>
            <person name="Dacks J.B."/>
            <person name="Delwiche C.F."/>
            <person name="Dyhrman S.T."/>
            <person name="Glockner G."/>
            <person name="John U."/>
            <person name="Richards T."/>
            <person name="Worden A.Z."/>
            <person name="Zhang X."/>
            <person name="Grigoriev I.V."/>
            <person name="Allen A.E."/>
            <person name="Bidle K."/>
            <person name="Borodovsky M."/>
            <person name="Bowler C."/>
            <person name="Brownlee C."/>
            <person name="Cock J.M."/>
            <person name="Elias M."/>
            <person name="Gladyshev V.N."/>
            <person name="Groth M."/>
            <person name="Guda C."/>
            <person name="Hadaegh A."/>
            <person name="Iglesias-Rodriguez M.D."/>
            <person name="Jenkins J."/>
            <person name="Jones B.M."/>
            <person name="Lawson T."/>
            <person name="Leese F."/>
            <person name="Lindquist E."/>
            <person name="Lobanov A."/>
            <person name="Lomsadze A."/>
            <person name="Malik S.B."/>
            <person name="Marsh M.E."/>
            <person name="Mackinder L."/>
            <person name="Mock T."/>
            <person name="Mueller-Roeber B."/>
            <person name="Pagarete A."/>
            <person name="Parker M."/>
            <person name="Probert I."/>
            <person name="Quesneville H."/>
            <person name="Raines C."/>
            <person name="Rensing S.A."/>
            <person name="Riano-Pachon D.M."/>
            <person name="Richier S."/>
            <person name="Rokitta S."/>
            <person name="Shiraiwa Y."/>
            <person name="Soanes D.M."/>
            <person name="van der Giezen M."/>
            <person name="Wahlund T.M."/>
            <person name="Williams B."/>
            <person name="Wilson W."/>
            <person name="Wolfe G."/>
            <person name="Wurch L.L."/>
        </authorList>
    </citation>
    <scope>NUCLEOTIDE SEQUENCE</scope>
</reference>
<feature type="signal peptide" evidence="1">
    <location>
        <begin position="1"/>
        <end position="24"/>
    </location>
</feature>
<accession>A0A0D3JP61</accession>
<evidence type="ECO:0000313" key="3">
    <source>
        <dbReference type="Proteomes" id="UP000013827"/>
    </source>
</evidence>
<name>A0A0D3JP61_EMIH1</name>